<evidence type="ECO:0000313" key="1">
    <source>
        <dbReference type="EMBL" id="GAA4439579.1"/>
    </source>
</evidence>
<organism evidence="1 2">
    <name type="scientific">Ravibacter arvi</name>
    <dbReference type="NCBI Taxonomy" id="2051041"/>
    <lineage>
        <taxon>Bacteria</taxon>
        <taxon>Pseudomonadati</taxon>
        <taxon>Bacteroidota</taxon>
        <taxon>Cytophagia</taxon>
        <taxon>Cytophagales</taxon>
        <taxon>Spirosomataceae</taxon>
        <taxon>Ravibacter</taxon>
    </lineage>
</organism>
<accession>A0ABP8M0M0</accession>
<dbReference type="EMBL" id="BAABEY010000021">
    <property type="protein sequence ID" value="GAA4439579.1"/>
    <property type="molecule type" value="Genomic_DNA"/>
</dbReference>
<dbReference type="RefSeq" id="WP_345028833.1">
    <property type="nucleotide sequence ID" value="NZ_BAABEY010000021.1"/>
</dbReference>
<protein>
    <recommendedName>
        <fullName evidence="3">Lipocalin-like domain-containing protein</fullName>
    </recommendedName>
</protein>
<keyword evidence="2" id="KW-1185">Reference proteome</keyword>
<dbReference type="PROSITE" id="PS51257">
    <property type="entry name" value="PROKAR_LIPOPROTEIN"/>
    <property type="match status" value="1"/>
</dbReference>
<sequence>MSVSKLTTLGHLFLLFIAISVTSCDKMIEKKTDQADRVDLTVDIDGKKTEMTSAGFRYFPEANGKREMEMPYLKAASVLTADALTITIPDFQPGKSTYTVQKGEVLVTYKTEAEISGSNIPEWISTTGTLEVTSFDGENIAGKLDVTLKTKSSSKTKALKNGVFKAQKLI</sequence>
<evidence type="ECO:0000313" key="2">
    <source>
        <dbReference type="Proteomes" id="UP001501508"/>
    </source>
</evidence>
<proteinExistence type="predicted"/>
<reference evidence="2" key="1">
    <citation type="journal article" date="2019" name="Int. J. Syst. Evol. Microbiol.">
        <title>The Global Catalogue of Microorganisms (GCM) 10K type strain sequencing project: providing services to taxonomists for standard genome sequencing and annotation.</title>
        <authorList>
            <consortium name="The Broad Institute Genomics Platform"/>
            <consortium name="The Broad Institute Genome Sequencing Center for Infectious Disease"/>
            <person name="Wu L."/>
            <person name="Ma J."/>
        </authorList>
    </citation>
    <scope>NUCLEOTIDE SEQUENCE [LARGE SCALE GENOMIC DNA]</scope>
    <source>
        <strain evidence="2">JCM 31920</strain>
    </source>
</reference>
<dbReference type="Proteomes" id="UP001501508">
    <property type="component" value="Unassembled WGS sequence"/>
</dbReference>
<gene>
    <name evidence="1" type="ORF">GCM10023091_21980</name>
</gene>
<evidence type="ECO:0008006" key="3">
    <source>
        <dbReference type="Google" id="ProtNLM"/>
    </source>
</evidence>
<comment type="caution">
    <text evidence="1">The sequence shown here is derived from an EMBL/GenBank/DDBJ whole genome shotgun (WGS) entry which is preliminary data.</text>
</comment>
<name>A0ABP8M0M0_9BACT</name>